<feature type="transmembrane region" description="Helical" evidence="7">
    <location>
        <begin position="447"/>
        <end position="465"/>
    </location>
</feature>
<comment type="similarity">
    <text evidence="2">Belongs to the DedA family.</text>
</comment>
<evidence type="ECO:0000256" key="7">
    <source>
        <dbReference type="SAM" id="Phobius"/>
    </source>
</evidence>
<evidence type="ECO:0000256" key="2">
    <source>
        <dbReference type="ARBA" id="ARBA00010792"/>
    </source>
</evidence>
<evidence type="ECO:0000256" key="6">
    <source>
        <dbReference type="ARBA" id="ARBA00023136"/>
    </source>
</evidence>
<dbReference type="EMBL" id="CP098827">
    <property type="protein sequence ID" value="XBO69408.1"/>
    <property type="molecule type" value="Genomic_DNA"/>
</dbReference>
<dbReference type="SMART" id="SM00014">
    <property type="entry name" value="acidPPc"/>
    <property type="match status" value="1"/>
</dbReference>
<evidence type="ECO:0000259" key="8">
    <source>
        <dbReference type="SMART" id="SM00014"/>
    </source>
</evidence>
<sequence>MGNAGDWLIQWAPSPGLLLLLIFTIALVESLALIGVVVPGVVLITAAASLAGHYDIAVGWVIACAFAGAVVGDGASYAIGYRYREQVTAMWPLSHHPEWLARGARFFQRHGPLSVLLGRFVGPVRPIVPLVAGILRMPPTTFTWANLGSALLWAPAYILPGYLLGRTWQQWLALPDDLHPWLTALGVTVAVLALLFSLVRHHASPQGLLYRSFAWFSHHLPGGRRLWQALAPHHEEEPPLASWLLLLGALTALSAWTLVVLQADGPLMMDTRLHALIGGLELPGLLALSETLAEAGDTLGVAALALPWLVWLASRRHWAALGHVSAGLIAIATLNTLGKEVIGRLRPDAPDYLAHSLSYPSAHTSTAVVLYGMAAAFIAQTLPRRQRFWPYWVAIAIVVPMALSRIVLGVHWLSDLVGGALLGLVVCAMVQLAWLRRDRTALTPCPLPALLLASLALVSARILWLPPV</sequence>
<evidence type="ECO:0000256" key="1">
    <source>
        <dbReference type="ARBA" id="ARBA00004651"/>
    </source>
</evidence>
<evidence type="ECO:0000313" key="9">
    <source>
        <dbReference type="EMBL" id="XBO69408.1"/>
    </source>
</evidence>
<evidence type="ECO:0000256" key="4">
    <source>
        <dbReference type="ARBA" id="ARBA00022692"/>
    </source>
</evidence>
<feature type="transmembrane region" description="Helical" evidence="7">
    <location>
        <begin position="320"/>
        <end position="337"/>
    </location>
</feature>
<dbReference type="InterPro" id="IPR032816">
    <property type="entry name" value="VTT_dom"/>
</dbReference>
<dbReference type="AlphaFoldDB" id="A0AAU7KE08"/>
<feature type="transmembrane region" description="Helical" evidence="7">
    <location>
        <begin position="240"/>
        <end position="261"/>
    </location>
</feature>
<evidence type="ECO:0000256" key="3">
    <source>
        <dbReference type="ARBA" id="ARBA00022475"/>
    </source>
</evidence>
<dbReference type="InterPro" id="IPR032818">
    <property type="entry name" value="DedA-like"/>
</dbReference>
<feature type="transmembrane region" description="Helical" evidence="7">
    <location>
        <begin position="17"/>
        <end position="44"/>
    </location>
</feature>
<dbReference type="GO" id="GO:0005886">
    <property type="term" value="C:plasma membrane"/>
    <property type="evidence" value="ECO:0007669"/>
    <property type="project" value="UniProtKB-SubCell"/>
</dbReference>
<dbReference type="Pfam" id="PF09335">
    <property type="entry name" value="VTT_dom"/>
    <property type="match status" value="1"/>
</dbReference>
<dbReference type="CDD" id="cd03392">
    <property type="entry name" value="PAP2_like_2"/>
    <property type="match status" value="1"/>
</dbReference>
<keyword evidence="3" id="KW-1003">Cell membrane</keyword>
<gene>
    <name evidence="9" type="ORF">NFG58_12295</name>
</gene>
<feature type="transmembrane region" description="Helical" evidence="7">
    <location>
        <begin position="177"/>
        <end position="199"/>
    </location>
</feature>
<dbReference type="InterPro" id="IPR036938">
    <property type="entry name" value="PAP2/HPO_sf"/>
</dbReference>
<feature type="transmembrane region" description="Helical" evidence="7">
    <location>
        <begin position="357"/>
        <end position="379"/>
    </location>
</feature>
<evidence type="ECO:0000256" key="5">
    <source>
        <dbReference type="ARBA" id="ARBA00022989"/>
    </source>
</evidence>
<dbReference type="Gene3D" id="1.20.144.10">
    <property type="entry name" value="Phosphatidic acid phosphatase type 2/haloperoxidase"/>
    <property type="match status" value="1"/>
</dbReference>
<organism evidence="9">
    <name type="scientific">Halomonas sp. RT37</name>
    <dbReference type="NCBI Taxonomy" id="2950872"/>
    <lineage>
        <taxon>Bacteria</taxon>
        <taxon>Pseudomonadati</taxon>
        <taxon>Pseudomonadota</taxon>
        <taxon>Gammaproteobacteria</taxon>
        <taxon>Oceanospirillales</taxon>
        <taxon>Halomonadaceae</taxon>
        <taxon>Halomonas</taxon>
    </lineage>
</organism>
<dbReference type="RefSeq" id="WP_348814425.1">
    <property type="nucleotide sequence ID" value="NZ_CP098827.1"/>
</dbReference>
<keyword evidence="5 7" id="KW-1133">Transmembrane helix</keyword>
<keyword evidence="4 7" id="KW-0812">Transmembrane</keyword>
<accession>A0AAU7KE08</accession>
<feature type="transmembrane region" description="Helical" evidence="7">
    <location>
        <begin position="416"/>
        <end position="435"/>
    </location>
</feature>
<feature type="domain" description="Phosphatidic acid phosphatase type 2/haloperoxidase" evidence="8">
    <location>
        <begin position="320"/>
        <end position="431"/>
    </location>
</feature>
<dbReference type="SUPFAM" id="SSF48317">
    <property type="entry name" value="Acid phosphatase/Vanadium-dependent haloperoxidase"/>
    <property type="match status" value="1"/>
</dbReference>
<dbReference type="Pfam" id="PF01569">
    <property type="entry name" value="PAP2"/>
    <property type="match status" value="1"/>
</dbReference>
<keyword evidence="6 7" id="KW-0472">Membrane</keyword>
<name>A0AAU7KE08_9GAMM</name>
<feature type="transmembrane region" description="Helical" evidence="7">
    <location>
        <begin position="144"/>
        <end position="165"/>
    </location>
</feature>
<comment type="subcellular location">
    <subcellularLocation>
        <location evidence="1">Cell membrane</location>
        <topology evidence="1">Multi-pass membrane protein</topology>
    </subcellularLocation>
</comment>
<protein>
    <submittedName>
        <fullName evidence="9">Bifunctional DedA family/phosphatase PAP2 family protein</fullName>
    </submittedName>
</protein>
<feature type="transmembrane region" description="Helical" evidence="7">
    <location>
        <begin position="56"/>
        <end position="79"/>
    </location>
</feature>
<reference evidence="9" key="1">
    <citation type="submission" date="2022-06" db="EMBL/GenBank/DDBJ databases">
        <title>A novel DMS-producing enzyme.</title>
        <authorList>
            <person name="Zhang Y."/>
        </authorList>
    </citation>
    <scope>NUCLEOTIDE SEQUENCE</scope>
    <source>
        <strain evidence="9">RT37</strain>
    </source>
</reference>
<feature type="transmembrane region" description="Helical" evidence="7">
    <location>
        <begin position="391"/>
        <end position="410"/>
    </location>
</feature>
<dbReference type="InterPro" id="IPR000326">
    <property type="entry name" value="PAP2/HPO"/>
</dbReference>
<dbReference type="PANTHER" id="PTHR30353">
    <property type="entry name" value="INNER MEMBRANE PROTEIN DEDA-RELATED"/>
    <property type="match status" value="1"/>
</dbReference>
<proteinExistence type="inferred from homology"/>
<dbReference type="PANTHER" id="PTHR30353:SF15">
    <property type="entry name" value="INNER MEMBRANE PROTEIN YABI"/>
    <property type="match status" value="1"/>
</dbReference>